<evidence type="ECO:0000256" key="2">
    <source>
        <dbReference type="SAM" id="SignalP"/>
    </source>
</evidence>
<gene>
    <name evidence="3" type="ORF">G8O29_06520</name>
</gene>
<protein>
    <submittedName>
        <fullName evidence="3">Uncharacterized protein</fullName>
    </submittedName>
</protein>
<proteinExistence type="predicted"/>
<organism evidence="3 4">
    <name type="scientific">Rhodobacter calidifons</name>
    <dbReference type="NCBI Taxonomy" id="2715277"/>
    <lineage>
        <taxon>Bacteria</taxon>
        <taxon>Pseudomonadati</taxon>
        <taxon>Pseudomonadota</taxon>
        <taxon>Alphaproteobacteria</taxon>
        <taxon>Rhodobacterales</taxon>
        <taxon>Rhodobacter group</taxon>
        <taxon>Rhodobacter</taxon>
    </lineage>
</organism>
<feature type="region of interest" description="Disordered" evidence="1">
    <location>
        <begin position="86"/>
        <end position="107"/>
    </location>
</feature>
<dbReference type="EMBL" id="JAANHS010000003">
    <property type="protein sequence ID" value="NHB76397.1"/>
    <property type="molecule type" value="Genomic_DNA"/>
</dbReference>
<evidence type="ECO:0000256" key="1">
    <source>
        <dbReference type="SAM" id="MobiDB-lite"/>
    </source>
</evidence>
<keyword evidence="2" id="KW-0732">Signal</keyword>
<sequence>MRAQSRTRRLLAPTLATLMGTGSACWAEAANLAPTESSQSGPAARVVLAHSLYQAAIEQGDPVLLVAAIRLARGITLRPVTGWTRTTAGAAAPDQPAGRPAPPDPASPEVLAMAEALADEDPTLQDLVYGIVAQVPHGRQATAIEARAELAGGQIDTWRVALSGDVPAEFGLIGDGDTDLGLSVLDEGGNVVCSVSPGKPAALCRFTPARNGFFDVRVESIGMQRNSYRLVGGG</sequence>
<dbReference type="Proteomes" id="UP001515660">
    <property type="component" value="Unassembled WGS sequence"/>
</dbReference>
<keyword evidence="4" id="KW-1185">Reference proteome</keyword>
<accession>A0ABX0G574</accession>
<reference evidence="3 4" key="1">
    <citation type="journal article" date="2022" name="Microorganisms">
        <title>Genome Sequence and Characterization of a Xanthorhodopsin-Containing, Aerobic Anoxygenic Phototrophic Rhodobacter Species, Isolated from Mesophilic Conditions at Yellowstone National Park.</title>
        <authorList>
            <person name="Kyndt J.A."/>
            <person name="Robertson S."/>
            <person name="Shoffstall I.B."/>
            <person name="Ramaley R.F."/>
            <person name="Meyer T.E."/>
        </authorList>
    </citation>
    <scope>NUCLEOTIDE SEQUENCE [LARGE SCALE GENOMIC DNA]</scope>
    <source>
        <strain evidence="3 4">M37P</strain>
    </source>
</reference>
<dbReference type="PROSITE" id="PS51257">
    <property type="entry name" value="PROKAR_LIPOPROTEIN"/>
    <property type="match status" value="1"/>
</dbReference>
<feature type="chain" id="PRO_5046128322" evidence="2">
    <location>
        <begin position="30"/>
        <end position="234"/>
    </location>
</feature>
<name>A0ABX0G574_9RHOB</name>
<comment type="caution">
    <text evidence="3">The sequence shown here is derived from an EMBL/GenBank/DDBJ whole genome shotgun (WGS) entry which is preliminary data.</text>
</comment>
<feature type="signal peptide" evidence="2">
    <location>
        <begin position="1"/>
        <end position="29"/>
    </location>
</feature>
<evidence type="ECO:0000313" key="4">
    <source>
        <dbReference type="Proteomes" id="UP001515660"/>
    </source>
</evidence>
<evidence type="ECO:0000313" key="3">
    <source>
        <dbReference type="EMBL" id="NHB76397.1"/>
    </source>
</evidence>